<evidence type="ECO:0000259" key="7">
    <source>
        <dbReference type="PROSITE" id="PS50067"/>
    </source>
</evidence>
<feature type="compositionally biased region" description="Basic and acidic residues" evidence="6">
    <location>
        <begin position="590"/>
        <end position="612"/>
    </location>
</feature>
<evidence type="ECO:0000256" key="2">
    <source>
        <dbReference type="ARBA" id="ARBA00022840"/>
    </source>
</evidence>
<feature type="binding site" evidence="3">
    <location>
        <begin position="92"/>
        <end position="99"/>
    </location>
    <ligand>
        <name>ATP</name>
        <dbReference type="ChEBI" id="CHEBI:30616"/>
    </ligand>
</feature>
<accession>A0A1R2BQH9</accession>
<feature type="domain" description="Kinesin motor" evidence="7">
    <location>
        <begin position="6"/>
        <end position="349"/>
    </location>
</feature>
<dbReference type="EMBL" id="MPUH01000488">
    <property type="protein sequence ID" value="OMJ79089.1"/>
    <property type="molecule type" value="Genomic_DNA"/>
</dbReference>
<sequence length="636" mass="71611">MESSTRISVAIRMRPILKEEADQGQTNSKVFIDSAEKAIVVSSTDQKQQKKFFFDSVFDEITSQDELFSNTQIPELLKKVVQGFNATIFAYGQTGSGKTYTMEGYEYSSLKPNIKESERQGIVPRSVKALFEEIKAMPNTMEYTVYCTYLQVYQEKIYDLLNPAQLKPGSPGLKMRWSKHDEFYVENLYVHPCYNATEVLTHFHAGLKNKIMASHNLNSASSRSHCILSLNIEGVDIEGGGIISSKLQLVDLAGSERASLTGNEGLALKESIEINKSLFTLRQVITTLAGSREGDSAFIPYRDSKLTSLLKQSIGGNSFCLMIACLCPCDQFYEENISTLAYATKASCISNDPVKNLDPKSKLVNELRKEIKGLQGELKEAFEQIGMLTELVNLDKTQILKMKDLEKPLLATAQGQRAKTTKNIDPIPGRIHSAMAVPRPIVPQQEPFSLSLEMLSENLHDSVKMIKELMSSNKKLKEIINELSNIKKGQDAEIAQLHAENQTLIEKLENVENEPVIVAKLQKEKQELQNRVAALERENKQAPVIFPIKERKTEWAWKSKRTIVRADSPGQFIDKDHYQKYQSVRPSTRVRVEKSAESARPPKSDMSPDNKVKEDALSALSVLYSKTRVRKYGTFF</sequence>
<feature type="region of interest" description="Disordered" evidence="6">
    <location>
        <begin position="584"/>
        <end position="612"/>
    </location>
</feature>
<proteinExistence type="inferred from homology"/>
<dbReference type="Pfam" id="PF00225">
    <property type="entry name" value="Kinesin"/>
    <property type="match status" value="1"/>
</dbReference>
<dbReference type="PANTHER" id="PTHR47969">
    <property type="entry name" value="CHROMOSOME-ASSOCIATED KINESIN KIF4A-RELATED"/>
    <property type="match status" value="1"/>
</dbReference>
<dbReference type="GO" id="GO:0007052">
    <property type="term" value="P:mitotic spindle organization"/>
    <property type="evidence" value="ECO:0007669"/>
    <property type="project" value="TreeGrafter"/>
</dbReference>
<organism evidence="8 9">
    <name type="scientific">Stentor coeruleus</name>
    <dbReference type="NCBI Taxonomy" id="5963"/>
    <lineage>
        <taxon>Eukaryota</taxon>
        <taxon>Sar</taxon>
        <taxon>Alveolata</taxon>
        <taxon>Ciliophora</taxon>
        <taxon>Postciliodesmatophora</taxon>
        <taxon>Heterotrichea</taxon>
        <taxon>Heterotrichida</taxon>
        <taxon>Stentoridae</taxon>
        <taxon>Stentor</taxon>
    </lineage>
</organism>
<dbReference type="GO" id="GO:0005875">
    <property type="term" value="C:microtubule associated complex"/>
    <property type="evidence" value="ECO:0007669"/>
    <property type="project" value="TreeGrafter"/>
</dbReference>
<evidence type="ECO:0000313" key="8">
    <source>
        <dbReference type="EMBL" id="OMJ79089.1"/>
    </source>
</evidence>
<protein>
    <recommendedName>
        <fullName evidence="4">Kinesin-like protein</fullName>
    </recommendedName>
</protein>
<evidence type="ECO:0000313" key="9">
    <source>
        <dbReference type="Proteomes" id="UP000187209"/>
    </source>
</evidence>
<keyword evidence="4" id="KW-0493">Microtubule</keyword>
<keyword evidence="1 3" id="KW-0547">Nucleotide-binding</keyword>
<reference evidence="8 9" key="1">
    <citation type="submission" date="2016-11" db="EMBL/GenBank/DDBJ databases">
        <title>The macronuclear genome of Stentor coeruleus: a giant cell with tiny introns.</title>
        <authorList>
            <person name="Slabodnick M."/>
            <person name="Ruby J.G."/>
            <person name="Reiff S.B."/>
            <person name="Swart E.C."/>
            <person name="Gosai S."/>
            <person name="Prabakaran S."/>
            <person name="Witkowska E."/>
            <person name="Larue G.E."/>
            <person name="Fisher S."/>
            <person name="Freeman R.M."/>
            <person name="Gunawardena J."/>
            <person name="Chu W."/>
            <person name="Stover N.A."/>
            <person name="Gregory B.D."/>
            <person name="Nowacki M."/>
            <person name="Derisi J."/>
            <person name="Roy S.W."/>
            <person name="Marshall W.F."/>
            <person name="Sood P."/>
        </authorList>
    </citation>
    <scope>NUCLEOTIDE SEQUENCE [LARGE SCALE GENOMIC DNA]</scope>
    <source>
        <strain evidence="8">WM001</strain>
    </source>
</reference>
<evidence type="ECO:0000256" key="4">
    <source>
        <dbReference type="RuleBase" id="RU000394"/>
    </source>
</evidence>
<dbReference type="SUPFAM" id="SSF52540">
    <property type="entry name" value="P-loop containing nucleoside triphosphate hydrolases"/>
    <property type="match status" value="1"/>
</dbReference>
<keyword evidence="9" id="KW-1185">Reference proteome</keyword>
<dbReference type="GO" id="GO:0007018">
    <property type="term" value="P:microtubule-based movement"/>
    <property type="evidence" value="ECO:0007669"/>
    <property type="project" value="InterPro"/>
</dbReference>
<gene>
    <name evidence="8" type="ORF">SteCoe_20948</name>
</gene>
<dbReference type="CDD" id="cd00106">
    <property type="entry name" value="KISc"/>
    <property type="match status" value="1"/>
</dbReference>
<keyword evidence="5" id="KW-0175">Coiled coil</keyword>
<evidence type="ECO:0000256" key="3">
    <source>
        <dbReference type="PROSITE-ProRule" id="PRU00283"/>
    </source>
</evidence>
<dbReference type="InterPro" id="IPR036961">
    <property type="entry name" value="Kinesin_motor_dom_sf"/>
</dbReference>
<dbReference type="GO" id="GO:0005524">
    <property type="term" value="F:ATP binding"/>
    <property type="evidence" value="ECO:0007669"/>
    <property type="project" value="UniProtKB-UniRule"/>
</dbReference>
<dbReference type="GO" id="GO:0008017">
    <property type="term" value="F:microtubule binding"/>
    <property type="evidence" value="ECO:0007669"/>
    <property type="project" value="InterPro"/>
</dbReference>
<dbReference type="PROSITE" id="PS50067">
    <property type="entry name" value="KINESIN_MOTOR_2"/>
    <property type="match status" value="1"/>
</dbReference>
<evidence type="ECO:0000256" key="6">
    <source>
        <dbReference type="SAM" id="MobiDB-lite"/>
    </source>
</evidence>
<dbReference type="GO" id="GO:0005874">
    <property type="term" value="C:microtubule"/>
    <property type="evidence" value="ECO:0007669"/>
    <property type="project" value="UniProtKB-KW"/>
</dbReference>
<evidence type="ECO:0000256" key="5">
    <source>
        <dbReference type="SAM" id="Coils"/>
    </source>
</evidence>
<dbReference type="Gene3D" id="3.40.850.10">
    <property type="entry name" value="Kinesin motor domain"/>
    <property type="match status" value="1"/>
</dbReference>
<feature type="coiled-coil region" evidence="5">
    <location>
        <begin position="466"/>
        <end position="541"/>
    </location>
</feature>
<comment type="similarity">
    <text evidence="3 4">Belongs to the TRAFAC class myosin-kinesin ATPase superfamily. Kinesin family.</text>
</comment>
<dbReference type="InterPro" id="IPR019821">
    <property type="entry name" value="Kinesin_motor_CS"/>
</dbReference>
<dbReference type="PANTHER" id="PTHR47969:SF33">
    <property type="entry name" value="KINESIN-LIKE PROTEIN"/>
    <property type="match status" value="1"/>
</dbReference>
<dbReference type="AlphaFoldDB" id="A0A1R2BQH9"/>
<dbReference type="PROSITE" id="PS00411">
    <property type="entry name" value="KINESIN_MOTOR_1"/>
    <property type="match status" value="1"/>
</dbReference>
<dbReference type="SMART" id="SM00129">
    <property type="entry name" value="KISc"/>
    <property type="match status" value="1"/>
</dbReference>
<dbReference type="GO" id="GO:0003777">
    <property type="term" value="F:microtubule motor activity"/>
    <property type="evidence" value="ECO:0007669"/>
    <property type="project" value="InterPro"/>
</dbReference>
<dbReference type="InterPro" id="IPR027417">
    <property type="entry name" value="P-loop_NTPase"/>
</dbReference>
<dbReference type="InterPro" id="IPR001752">
    <property type="entry name" value="Kinesin_motor_dom"/>
</dbReference>
<dbReference type="Proteomes" id="UP000187209">
    <property type="component" value="Unassembled WGS sequence"/>
</dbReference>
<comment type="caution">
    <text evidence="8">The sequence shown here is derived from an EMBL/GenBank/DDBJ whole genome shotgun (WGS) entry which is preliminary data.</text>
</comment>
<dbReference type="InterPro" id="IPR027640">
    <property type="entry name" value="Kinesin-like_fam"/>
</dbReference>
<keyword evidence="3 4" id="KW-0505">Motor protein</keyword>
<name>A0A1R2BQH9_9CILI</name>
<dbReference type="GO" id="GO:0051231">
    <property type="term" value="P:spindle elongation"/>
    <property type="evidence" value="ECO:0007669"/>
    <property type="project" value="TreeGrafter"/>
</dbReference>
<evidence type="ECO:0000256" key="1">
    <source>
        <dbReference type="ARBA" id="ARBA00022741"/>
    </source>
</evidence>
<keyword evidence="2 3" id="KW-0067">ATP-binding</keyword>
<dbReference type="OrthoDB" id="3176171at2759"/>
<dbReference type="PRINTS" id="PR00380">
    <property type="entry name" value="KINESINHEAVY"/>
</dbReference>